<feature type="compositionally biased region" description="Low complexity" evidence="1">
    <location>
        <begin position="66"/>
        <end position="76"/>
    </location>
</feature>
<feature type="compositionally biased region" description="Basic and acidic residues" evidence="1">
    <location>
        <begin position="392"/>
        <end position="406"/>
    </location>
</feature>
<evidence type="ECO:0000313" key="2">
    <source>
        <dbReference type="EMBL" id="KAF5851046.1"/>
    </source>
</evidence>
<dbReference type="EMBL" id="WNKQ01000006">
    <property type="protein sequence ID" value="KAF5851046.1"/>
    <property type="molecule type" value="Genomic_DNA"/>
</dbReference>
<feature type="compositionally biased region" description="Basic and acidic residues" evidence="1">
    <location>
        <begin position="421"/>
        <end position="453"/>
    </location>
</feature>
<organism evidence="2 3">
    <name type="scientific">Cochliobolus sativus</name>
    <name type="common">Common root rot and spot blotch fungus</name>
    <name type="synonym">Bipolaris sorokiniana</name>
    <dbReference type="NCBI Taxonomy" id="45130"/>
    <lineage>
        <taxon>Eukaryota</taxon>
        <taxon>Fungi</taxon>
        <taxon>Dikarya</taxon>
        <taxon>Ascomycota</taxon>
        <taxon>Pezizomycotina</taxon>
        <taxon>Dothideomycetes</taxon>
        <taxon>Pleosporomycetidae</taxon>
        <taxon>Pleosporales</taxon>
        <taxon>Pleosporineae</taxon>
        <taxon>Pleosporaceae</taxon>
        <taxon>Bipolaris</taxon>
    </lineage>
</organism>
<protein>
    <submittedName>
        <fullName evidence="2">Uncharacterized protein</fullName>
    </submittedName>
</protein>
<dbReference type="Proteomes" id="UP000624244">
    <property type="component" value="Unassembled WGS sequence"/>
</dbReference>
<feature type="compositionally biased region" description="Polar residues" evidence="1">
    <location>
        <begin position="376"/>
        <end position="387"/>
    </location>
</feature>
<gene>
    <name evidence="2" type="ORF">GGP41_010664</name>
</gene>
<name>A0A8H5ZKX3_COCSA</name>
<feature type="compositionally biased region" description="Polar residues" evidence="1">
    <location>
        <begin position="407"/>
        <end position="420"/>
    </location>
</feature>
<feature type="compositionally biased region" description="Polar residues" evidence="1">
    <location>
        <begin position="15"/>
        <end position="28"/>
    </location>
</feature>
<feature type="region of interest" description="Disordered" evidence="1">
    <location>
        <begin position="1"/>
        <end position="37"/>
    </location>
</feature>
<feature type="region of interest" description="Disordered" evidence="1">
    <location>
        <begin position="57"/>
        <end position="94"/>
    </location>
</feature>
<reference evidence="2" key="1">
    <citation type="submission" date="2019-11" db="EMBL/GenBank/DDBJ databases">
        <title>Bipolaris sorokiniana Genome sequencing.</title>
        <authorList>
            <person name="Wang H."/>
        </authorList>
    </citation>
    <scope>NUCLEOTIDE SEQUENCE</scope>
</reference>
<accession>A0A8H5ZKX3</accession>
<feature type="region of interest" description="Disordered" evidence="1">
    <location>
        <begin position="311"/>
        <end position="477"/>
    </location>
</feature>
<dbReference type="AlphaFoldDB" id="A0A8H5ZKX3"/>
<comment type="caution">
    <text evidence="2">The sequence shown here is derived from an EMBL/GenBank/DDBJ whole genome shotgun (WGS) entry which is preliminary data.</text>
</comment>
<evidence type="ECO:0000256" key="1">
    <source>
        <dbReference type="SAM" id="MobiDB-lite"/>
    </source>
</evidence>
<proteinExistence type="predicted"/>
<evidence type="ECO:0000313" key="3">
    <source>
        <dbReference type="Proteomes" id="UP000624244"/>
    </source>
</evidence>
<feature type="compositionally biased region" description="Polar residues" evidence="1">
    <location>
        <begin position="349"/>
        <end position="367"/>
    </location>
</feature>
<sequence length="477" mass="52540">MKHDTMKSMVKRTLHSNPFKQKQKIQPTKKSDAYVAKPKPAIKKVKVVNRGSEIKQMTATAEAARKSATSSKQSSSLNPIPQRPSDWTHNAHSSGRILIRKNAASRIIQRNDAVGKTEAPISQPKAKKIATEKKDGLYNASSQRKSALPGLDTVATAATTTKQSVPSECLTLQRMGNKAIRSLEERRWIAQTALEGLFPLMRSNDAIEIAVAALEKQIYDCNSDIQQLKRLVHSSQTDDVKATDFKTVLALVSLAFCKRNTDDDNKRNDTITNTPKPDIKGKQVAREIKQTRPRDETLNAVKANYKQRIKPPTTTNKVKTNRKSLQIDDELFGPDPDLAASISPCINPITPSQMNTDAHSRPPSSKAVSVPRTHKPSNAPTACSTENVKAAEPTKNDKLHTVDTENRTQTQTQSSESKPSSLKDEVGGCGEPDSRASSEDKFLGKEKGVEDKRNGKRKHKYVEAEGTPNKKVQLSGQ</sequence>